<evidence type="ECO:0000256" key="5">
    <source>
        <dbReference type="ARBA" id="ARBA00022692"/>
    </source>
</evidence>
<evidence type="ECO:0000256" key="7">
    <source>
        <dbReference type="ARBA" id="ARBA00022989"/>
    </source>
</evidence>
<dbReference type="GO" id="GO:0016020">
    <property type="term" value="C:membrane"/>
    <property type="evidence" value="ECO:0007669"/>
    <property type="project" value="UniProtKB-UniRule"/>
</dbReference>
<evidence type="ECO:0000256" key="9">
    <source>
        <dbReference type="ARBA" id="ARBA00023136"/>
    </source>
</evidence>
<dbReference type="GO" id="GO:0030269">
    <property type="term" value="F:tetrahydromethanopterin S-methyltransferase activity"/>
    <property type="evidence" value="ECO:0007669"/>
    <property type="project" value="UniProtKB-UniRule"/>
</dbReference>
<keyword evidence="4 13" id="KW-0808">Transferase</keyword>
<evidence type="ECO:0000313" key="14">
    <source>
        <dbReference type="Proteomes" id="UP000634805"/>
    </source>
</evidence>
<evidence type="ECO:0000256" key="2">
    <source>
        <dbReference type="ARBA" id="ARBA00022563"/>
    </source>
</evidence>
<comment type="caution">
    <text evidence="13">The sequence shown here is derived from an EMBL/GenBank/DDBJ whole genome shotgun (WGS) entry which is preliminary data.</text>
</comment>
<organism evidence="13 14">
    <name type="scientific">Candidatus Argoarchaeum ethanivorans</name>
    <dbReference type="NCBI Taxonomy" id="2608793"/>
    <lineage>
        <taxon>Archaea</taxon>
        <taxon>Methanobacteriati</taxon>
        <taxon>Methanobacteriota</taxon>
        <taxon>Stenosarchaea group</taxon>
        <taxon>Methanomicrobia</taxon>
        <taxon>Methanosarcinales</taxon>
        <taxon>Methanosarcinales incertae sedis</taxon>
        <taxon>GOM Arc I cluster</taxon>
        <taxon>Candidatus Argoarchaeum</taxon>
    </lineage>
</organism>
<dbReference type="GO" id="GO:0006730">
    <property type="term" value="P:one-carbon metabolic process"/>
    <property type="evidence" value="ECO:0007669"/>
    <property type="project" value="UniProtKB-KW"/>
</dbReference>
<keyword evidence="8" id="KW-0484">Methanogenesis</keyword>
<dbReference type="GO" id="GO:0050897">
    <property type="term" value="F:cobalt ion binding"/>
    <property type="evidence" value="ECO:0007669"/>
    <property type="project" value="InterPro"/>
</dbReference>
<keyword evidence="1" id="KW-1003">Cell membrane</keyword>
<dbReference type="GO" id="GO:0032259">
    <property type="term" value="P:methylation"/>
    <property type="evidence" value="ECO:0007669"/>
    <property type="project" value="UniProtKB-KW"/>
</dbReference>
<evidence type="ECO:0000256" key="10">
    <source>
        <dbReference type="ARBA" id="ARBA00023285"/>
    </source>
</evidence>
<dbReference type="InterPro" id="IPR030688">
    <property type="entry name" value="MeTrfase_MtrA/MtxA"/>
</dbReference>
<evidence type="ECO:0000313" key="13">
    <source>
        <dbReference type="EMBL" id="CAD6494007.1"/>
    </source>
</evidence>
<evidence type="ECO:0000256" key="1">
    <source>
        <dbReference type="ARBA" id="ARBA00022475"/>
    </source>
</evidence>
<evidence type="ECO:0000256" key="4">
    <source>
        <dbReference type="ARBA" id="ARBA00022679"/>
    </source>
</evidence>
<keyword evidence="3 13" id="KW-0489">Methyltransferase</keyword>
<evidence type="ECO:0000256" key="8">
    <source>
        <dbReference type="ARBA" id="ARBA00022994"/>
    </source>
</evidence>
<evidence type="ECO:0000256" key="11">
    <source>
        <dbReference type="NCBIfam" id="TIGR01111"/>
    </source>
</evidence>
<keyword evidence="5 12" id="KW-0812">Transmembrane</keyword>
<keyword evidence="9 12" id="KW-0472">Membrane</keyword>
<dbReference type="InterPro" id="IPR005778">
    <property type="entry name" value="MtrA"/>
</dbReference>
<accession>A0A811THP4</accession>
<keyword evidence="6" id="KW-1278">Translocase</keyword>
<keyword evidence="7 12" id="KW-1133">Transmembrane helix</keyword>
<dbReference type="NCBIfam" id="NF002126">
    <property type="entry name" value="PRK00964.1-4"/>
    <property type="match status" value="1"/>
</dbReference>
<evidence type="ECO:0000256" key="6">
    <source>
        <dbReference type="ARBA" id="ARBA00022967"/>
    </source>
</evidence>
<proteinExistence type="predicted"/>
<dbReference type="AlphaFoldDB" id="A0A811THP4"/>
<dbReference type="EMBL" id="CAJHIS010000017">
    <property type="protein sequence ID" value="CAD6494007.1"/>
    <property type="molecule type" value="Genomic_DNA"/>
</dbReference>
<dbReference type="GO" id="GO:0015948">
    <property type="term" value="P:methanogenesis"/>
    <property type="evidence" value="ECO:0007669"/>
    <property type="project" value="UniProtKB-UniRule"/>
</dbReference>
<dbReference type="PIRSF" id="PIRSF009452">
    <property type="entry name" value="MtrA_MtxA"/>
    <property type="match status" value="1"/>
</dbReference>
<dbReference type="NCBIfam" id="TIGR01111">
    <property type="entry name" value="mtrA"/>
    <property type="match status" value="1"/>
</dbReference>
<name>A0A811THP4_9EURY</name>
<reference evidence="13" key="1">
    <citation type="submission" date="2020-10" db="EMBL/GenBank/DDBJ databases">
        <authorList>
            <person name="Hahn C.J."/>
            <person name="Laso-Perez R."/>
            <person name="Vulcano F."/>
            <person name="Vaziourakis K.-M."/>
            <person name="Stokke R."/>
            <person name="Steen I.H."/>
            <person name="Teske A."/>
            <person name="Boetius A."/>
            <person name="Liebeke M."/>
            <person name="Amann R."/>
            <person name="Knittel K."/>
        </authorList>
    </citation>
    <scope>NUCLEOTIDE SEQUENCE</scope>
    <source>
        <strain evidence="13">Gfbio:e3339647-f889-4370-9287-4fb5cb688e4c:AG392D22_GoMArc1</strain>
    </source>
</reference>
<keyword evidence="2" id="KW-0554">One-carbon metabolism</keyword>
<gene>
    <name evidence="13" type="primary">mtrA1</name>
    <name evidence="13" type="ORF">EMLJLAPB_00679</name>
</gene>
<evidence type="ECO:0000256" key="3">
    <source>
        <dbReference type="ARBA" id="ARBA00022603"/>
    </source>
</evidence>
<sequence length="236" mass="25596">MTDDKYVEKWPPVAGSYLTGDPNSQVAMITLGSELDDVRLTKKSAMCGPAKTENIGIEKVVANLVSNSNIRYLVLCGSEVHGHITGASWLALYKNGAEDDGHIIGAPGAIPYISNLPKEAIQRFRDQMVDVVDLINVEDMGQIEKAIDALPKQEPYEEDPMLVKFGGVGEEEVVGIVAHTAEVASIESRVRMIESEYKDLGKLQKITAGLLAGLYQGFVLGLVLTIVIFGIRRLLG</sequence>
<evidence type="ECO:0000256" key="12">
    <source>
        <dbReference type="SAM" id="Phobius"/>
    </source>
</evidence>
<dbReference type="Pfam" id="PF04208">
    <property type="entry name" value="MtrA"/>
    <property type="match status" value="1"/>
</dbReference>
<dbReference type="Proteomes" id="UP000634805">
    <property type="component" value="Unassembled WGS sequence"/>
</dbReference>
<keyword evidence="10" id="KW-0170">Cobalt</keyword>
<dbReference type="EC" id="7.2.1.4" evidence="11"/>
<protein>
    <recommendedName>
        <fullName evidence="11">Tetrahydromethanopterin S-methyltransferase subunit A</fullName>
        <ecNumber evidence="11">7.2.1.4</ecNumber>
    </recommendedName>
</protein>
<feature type="transmembrane region" description="Helical" evidence="12">
    <location>
        <begin position="208"/>
        <end position="231"/>
    </location>
</feature>